<dbReference type="Proteomes" id="UP001432995">
    <property type="component" value="Unassembled WGS sequence"/>
</dbReference>
<organism evidence="2 3">
    <name type="scientific">Methylobacterium brachiatum</name>
    <dbReference type="NCBI Taxonomy" id="269660"/>
    <lineage>
        <taxon>Bacteria</taxon>
        <taxon>Pseudomonadati</taxon>
        <taxon>Pseudomonadota</taxon>
        <taxon>Alphaproteobacteria</taxon>
        <taxon>Hyphomicrobiales</taxon>
        <taxon>Methylobacteriaceae</taxon>
        <taxon>Methylobacterium</taxon>
    </lineage>
</organism>
<name>A0ABV1R747_9HYPH</name>
<dbReference type="EMBL" id="JBELQD010000025">
    <property type="protein sequence ID" value="MER2290546.1"/>
    <property type="molecule type" value="Genomic_DNA"/>
</dbReference>
<keyword evidence="3" id="KW-1185">Reference proteome</keyword>
<keyword evidence="2" id="KW-0808">Transferase</keyword>
<dbReference type="Pfam" id="PF00535">
    <property type="entry name" value="Glycos_transf_2"/>
    <property type="match status" value="1"/>
</dbReference>
<evidence type="ECO:0000313" key="2">
    <source>
        <dbReference type="EMBL" id="MER2290546.1"/>
    </source>
</evidence>
<dbReference type="GO" id="GO:0016757">
    <property type="term" value="F:glycosyltransferase activity"/>
    <property type="evidence" value="ECO:0007669"/>
    <property type="project" value="UniProtKB-KW"/>
</dbReference>
<dbReference type="PANTHER" id="PTHR22916:SF3">
    <property type="entry name" value="UDP-GLCNAC:BETAGAL BETA-1,3-N-ACETYLGLUCOSAMINYLTRANSFERASE-LIKE PROTEIN 1"/>
    <property type="match status" value="1"/>
</dbReference>
<dbReference type="EC" id="2.4.-.-" evidence="2"/>
<gene>
    <name evidence="2" type="ORF">ABS770_20005</name>
</gene>
<dbReference type="SUPFAM" id="SSF53448">
    <property type="entry name" value="Nucleotide-diphospho-sugar transferases"/>
    <property type="match status" value="1"/>
</dbReference>
<proteinExistence type="predicted"/>
<protein>
    <submittedName>
        <fullName evidence="2">Glycosyltransferase</fullName>
        <ecNumber evidence="2">2.4.-.-</ecNumber>
    </submittedName>
</protein>
<dbReference type="PANTHER" id="PTHR22916">
    <property type="entry name" value="GLYCOSYLTRANSFERASE"/>
    <property type="match status" value="1"/>
</dbReference>
<sequence length="242" mass="27508">MIGYPDITVIINFHNEGRLAKFAIKSAKIACDRASAHGIATEIVCVLDRPDTATREVVTGLIEDKGIVLSTAGDLAEARNAGVSRSSGSYVAFLDGDDLWGDMWLVNGYRLLETLKSESVVVHPKVSMYFSHSEMKPYYWFHPDMRYDDFSLRELNLENPWTALVMARRDLFVRFPYERNQIATGFGYEDWSWNYRTVSNGILHVTADQTIHFIRRKVSGSLLSSTNTARAIPYLSKNRRPF</sequence>
<comment type="caution">
    <text evidence="2">The sequence shown here is derived from an EMBL/GenBank/DDBJ whole genome shotgun (WGS) entry which is preliminary data.</text>
</comment>
<evidence type="ECO:0000259" key="1">
    <source>
        <dbReference type="Pfam" id="PF00535"/>
    </source>
</evidence>
<dbReference type="InterPro" id="IPR029044">
    <property type="entry name" value="Nucleotide-diphossugar_trans"/>
</dbReference>
<keyword evidence="2" id="KW-0328">Glycosyltransferase</keyword>
<feature type="domain" description="Glycosyltransferase 2-like" evidence="1">
    <location>
        <begin position="8"/>
        <end position="171"/>
    </location>
</feature>
<dbReference type="CDD" id="cd00761">
    <property type="entry name" value="Glyco_tranf_GTA_type"/>
    <property type="match status" value="1"/>
</dbReference>
<dbReference type="InterPro" id="IPR001173">
    <property type="entry name" value="Glyco_trans_2-like"/>
</dbReference>
<evidence type="ECO:0000313" key="3">
    <source>
        <dbReference type="Proteomes" id="UP001432995"/>
    </source>
</evidence>
<dbReference type="Gene3D" id="3.90.550.10">
    <property type="entry name" value="Spore Coat Polysaccharide Biosynthesis Protein SpsA, Chain A"/>
    <property type="match status" value="1"/>
</dbReference>
<dbReference type="RefSeq" id="WP_350379914.1">
    <property type="nucleotide sequence ID" value="NZ_JBELQD010000025.1"/>
</dbReference>
<reference evidence="2" key="1">
    <citation type="submission" date="2024-06" db="EMBL/GenBank/DDBJ databases">
        <authorList>
            <person name="Campbell A.G."/>
        </authorList>
    </citation>
    <scope>NUCLEOTIDE SEQUENCE</scope>
    <source>
        <strain evidence="2">EM17</strain>
    </source>
</reference>
<accession>A0ABV1R747</accession>